<evidence type="ECO:0000256" key="1">
    <source>
        <dbReference type="SAM" id="Phobius"/>
    </source>
</evidence>
<dbReference type="EnsemblPlants" id="AET3Gv20796900.3">
    <property type="protein sequence ID" value="AET3Gv20796900.3"/>
    <property type="gene ID" value="AET3Gv20796900"/>
</dbReference>
<reference evidence="2" key="3">
    <citation type="journal article" date="2017" name="Nature">
        <title>Genome sequence of the progenitor of the wheat D genome Aegilops tauschii.</title>
        <authorList>
            <person name="Luo M.C."/>
            <person name="Gu Y.Q."/>
            <person name="Puiu D."/>
            <person name="Wang H."/>
            <person name="Twardziok S.O."/>
            <person name="Deal K.R."/>
            <person name="Huo N."/>
            <person name="Zhu T."/>
            <person name="Wang L."/>
            <person name="Wang Y."/>
            <person name="McGuire P.E."/>
            <person name="Liu S."/>
            <person name="Long H."/>
            <person name="Ramasamy R.K."/>
            <person name="Rodriguez J.C."/>
            <person name="Van S.L."/>
            <person name="Yuan L."/>
            <person name="Wang Z."/>
            <person name="Xia Z."/>
            <person name="Xiao L."/>
            <person name="Anderson O.D."/>
            <person name="Ouyang S."/>
            <person name="Liang Y."/>
            <person name="Zimin A.V."/>
            <person name="Pertea G."/>
            <person name="Qi P."/>
            <person name="Bennetzen J.L."/>
            <person name="Dai X."/>
            <person name="Dawson M.W."/>
            <person name="Muller H.G."/>
            <person name="Kugler K."/>
            <person name="Rivarola-Duarte L."/>
            <person name="Spannagl M."/>
            <person name="Mayer K.F.X."/>
            <person name="Lu F.H."/>
            <person name="Bevan M.W."/>
            <person name="Leroy P."/>
            <person name="Li P."/>
            <person name="You F.M."/>
            <person name="Sun Q."/>
            <person name="Liu Z."/>
            <person name="Lyons E."/>
            <person name="Wicker T."/>
            <person name="Salzberg S.L."/>
            <person name="Devos K.M."/>
            <person name="Dvorak J."/>
        </authorList>
    </citation>
    <scope>NUCLEOTIDE SEQUENCE [LARGE SCALE GENOMIC DNA]</scope>
    <source>
        <strain evidence="2">cv. AL8/78</strain>
    </source>
</reference>
<dbReference type="AlphaFoldDB" id="A0A453FVT1"/>
<dbReference type="Gramene" id="AET3Gv20796900.3">
    <property type="protein sequence ID" value="AET3Gv20796900.3"/>
    <property type="gene ID" value="AET3Gv20796900"/>
</dbReference>
<proteinExistence type="predicted"/>
<sequence>IMTLENDLLWPYSSSLSCPPSVALSLMGEVVYLLLLIWPNGFFLQLLTWAVENSFALGAPPLSSGSPALAANIVLRISR</sequence>
<accession>A0A453FVT1</accession>
<protein>
    <submittedName>
        <fullName evidence="2">Uncharacterized protein</fullName>
    </submittedName>
</protein>
<reference evidence="2" key="5">
    <citation type="journal article" date="2021" name="G3 (Bethesda)">
        <title>Aegilops tauschii genome assembly Aet v5.0 features greater sequence contiguity and improved annotation.</title>
        <authorList>
            <person name="Wang L."/>
            <person name="Zhu T."/>
            <person name="Rodriguez J.C."/>
            <person name="Deal K.R."/>
            <person name="Dubcovsky J."/>
            <person name="McGuire P.E."/>
            <person name="Lux T."/>
            <person name="Spannagl M."/>
            <person name="Mayer K.F.X."/>
            <person name="Baldrich P."/>
            <person name="Meyers B.C."/>
            <person name="Huo N."/>
            <person name="Gu Y.Q."/>
            <person name="Zhou H."/>
            <person name="Devos K.M."/>
            <person name="Bennetzen J.L."/>
            <person name="Unver T."/>
            <person name="Budak H."/>
            <person name="Gulick P.J."/>
            <person name="Galiba G."/>
            <person name="Kalapos B."/>
            <person name="Nelson D.R."/>
            <person name="Li P."/>
            <person name="You F.M."/>
            <person name="Luo M.C."/>
            <person name="Dvorak J."/>
        </authorList>
    </citation>
    <scope>NUCLEOTIDE SEQUENCE [LARGE SCALE GENOMIC DNA]</scope>
    <source>
        <strain evidence="2">cv. AL8/78</strain>
    </source>
</reference>
<keyword evidence="1" id="KW-0472">Membrane</keyword>
<dbReference type="Proteomes" id="UP000015105">
    <property type="component" value="Chromosome 3D"/>
</dbReference>
<reference evidence="3" key="1">
    <citation type="journal article" date="2014" name="Science">
        <title>Ancient hybridizations among the ancestral genomes of bread wheat.</title>
        <authorList>
            <consortium name="International Wheat Genome Sequencing Consortium,"/>
            <person name="Marcussen T."/>
            <person name="Sandve S.R."/>
            <person name="Heier L."/>
            <person name="Spannagl M."/>
            <person name="Pfeifer M."/>
            <person name="Jakobsen K.S."/>
            <person name="Wulff B.B."/>
            <person name="Steuernagel B."/>
            <person name="Mayer K.F."/>
            <person name="Olsen O.A."/>
        </authorList>
    </citation>
    <scope>NUCLEOTIDE SEQUENCE [LARGE SCALE GENOMIC DNA]</scope>
    <source>
        <strain evidence="3">cv. AL8/78</strain>
    </source>
</reference>
<keyword evidence="1" id="KW-0812">Transmembrane</keyword>
<evidence type="ECO:0000313" key="2">
    <source>
        <dbReference type="EnsemblPlants" id="AET3Gv20796900.3"/>
    </source>
</evidence>
<reference evidence="2" key="4">
    <citation type="submission" date="2019-03" db="UniProtKB">
        <authorList>
            <consortium name="EnsemblPlants"/>
        </authorList>
    </citation>
    <scope>IDENTIFICATION</scope>
</reference>
<organism evidence="2 3">
    <name type="scientific">Aegilops tauschii subsp. strangulata</name>
    <name type="common">Goatgrass</name>
    <dbReference type="NCBI Taxonomy" id="200361"/>
    <lineage>
        <taxon>Eukaryota</taxon>
        <taxon>Viridiplantae</taxon>
        <taxon>Streptophyta</taxon>
        <taxon>Embryophyta</taxon>
        <taxon>Tracheophyta</taxon>
        <taxon>Spermatophyta</taxon>
        <taxon>Magnoliopsida</taxon>
        <taxon>Liliopsida</taxon>
        <taxon>Poales</taxon>
        <taxon>Poaceae</taxon>
        <taxon>BOP clade</taxon>
        <taxon>Pooideae</taxon>
        <taxon>Triticodae</taxon>
        <taxon>Triticeae</taxon>
        <taxon>Triticinae</taxon>
        <taxon>Aegilops</taxon>
    </lineage>
</organism>
<name>A0A453FVT1_AEGTS</name>
<evidence type="ECO:0000313" key="3">
    <source>
        <dbReference type="Proteomes" id="UP000015105"/>
    </source>
</evidence>
<keyword evidence="3" id="KW-1185">Reference proteome</keyword>
<feature type="transmembrane region" description="Helical" evidence="1">
    <location>
        <begin position="20"/>
        <end position="38"/>
    </location>
</feature>
<keyword evidence="1" id="KW-1133">Transmembrane helix</keyword>
<reference evidence="3" key="2">
    <citation type="journal article" date="2017" name="Nat. Plants">
        <title>The Aegilops tauschii genome reveals multiple impacts of transposons.</title>
        <authorList>
            <person name="Zhao G."/>
            <person name="Zou C."/>
            <person name="Li K."/>
            <person name="Wang K."/>
            <person name="Li T."/>
            <person name="Gao L."/>
            <person name="Zhang X."/>
            <person name="Wang H."/>
            <person name="Yang Z."/>
            <person name="Liu X."/>
            <person name="Jiang W."/>
            <person name="Mao L."/>
            <person name="Kong X."/>
            <person name="Jiao Y."/>
            <person name="Jia J."/>
        </authorList>
    </citation>
    <scope>NUCLEOTIDE SEQUENCE [LARGE SCALE GENOMIC DNA]</scope>
    <source>
        <strain evidence="3">cv. AL8/78</strain>
    </source>
</reference>